<protein>
    <submittedName>
        <fullName evidence="9">FAD-binding oxidoreductase</fullName>
    </submittedName>
</protein>
<evidence type="ECO:0000313" key="10">
    <source>
        <dbReference type="Proteomes" id="UP000309174"/>
    </source>
</evidence>
<keyword evidence="2" id="KW-0285">Flavoprotein</keyword>
<dbReference type="OrthoDB" id="9811557at2"/>
<dbReference type="AlphaFoldDB" id="A0A5C4IZ49"/>
<evidence type="ECO:0000256" key="7">
    <source>
        <dbReference type="PIRSR" id="PIRSR625650-4"/>
    </source>
</evidence>
<evidence type="ECO:0000256" key="6">
    <source>
        <dbReference type="PIRSR" id="PIRSR625650-3"/>
    </source>
</evidence>
<accession>A0A5C4IZ49</accession>
<dbReference type="InterPro" id="IPR016164">
    <property type="entry name" value="FAD-linked_Oxase-like_C"/>
</dbReference>
<sequence length="528" mass="56361">MTRSWWGWGNVEDAVRGAELDALLARARALAPGELTDHEPPSIASLGLPASRISAPAALAALCSADPGDRAAHAHGKAFRDVVRNLRGDLRHVPDLVARPRGERDLIDLLDWCGRDGIAVIPYGGGSSVVGGIEPRFADGRAAVTVDLTRMGDVLQIDPVSRAARVQAGVFGPRLEDRLRPHGLTLRHFPQSFEFSTLGGWLATRSGGHYATLDTHIDDLVESMRVVTPGGVGESRRLPGSGAGPSPDRLFLGSEGTLGIITEAWMRLRERPRWRARASVRFADYGAAVAATRAVAQSGLNPANCRLLDAAEALVNAGVSVGGGVLVFGFESADHPVRASLDRAVEICRDHGGEAPDGPADGDPGDTWRSSFLRMPYQRDALARHSLIVETFETACTWDGFDRLHRAVTGAARAAIREVAGDGIVTCRFTHVYPDGPAPYFGVYAPGRWDGLLTQWDEIKAAVSEAIAANGGTITHHHAVGRDHRPWYDRQRPGPFAAALTAAKAALDPAWILNPGVLLPDAHLSGHA</sequence>
<dbReference type="Gene3D" id="3.30.465.10">
    <property type="match status" value="1"/>
</dbReference>
<dbReference type="InterPro" id="IPR006094">
    <property type="entry name" value="Oxid_FAD_bind_N"/>
</dbReference>
<evidence type="ECO:0000313" key="9">
    <source>
        <dbReference type="EMBL" id="TMQ89048.1"/>
    </source>
</evidence>
<gene>
    <name evidence="9" type="ORF">ETD83_39415</name>
</gene>
<comment type="caution">
    <text evidence="9">The sequence shown here is derived from an EMBL/GenBank/DDBJ whole genome shotgun (WGS) entry which is preliminary data.</text>
</comment>
<dbReference type="Pfam" id="PF02913">
    <property type="entry name" value="FAD-oxidase_C"/>
    <property type="match status" value="1"/>
</dbReference>
<feature type="active site" description="Proton donor/acceptor" evidence="4">
    <location>
        <position position="440"/>
    </location>
</feature>
<dbReference type="InterPro" id="IPR025650">
    <property type="entry name" value="Alkyl-DHAP_Synthase"/>
</dbReference>
<evidence type="ECO:0000256" key="2">
    <source>
        <dbReference type="ARBA" id="ARBA00022630"/>
    </source>
</evidence>
<dbReference type="InterPro" id="IPR016169">
    <property type="entry name" value="FAD-bd_PCMH_sub2"/>
</dbReference>
<comment type="cofactor">
    <cofactor evidence="6">
        <name>FAD</name>
        <dbReference type="ChEBI" id="CHEBI:57692"/>
    </cofactor>
</comment>
<dbReference type="SUPFAM" id="SSF55103">
    <property type="entry name" value="FAD-linked oxidases, C-terminal domain"/>
    <property type="match status" value="1"/>
</dbReference>
<comment type="similarity">
    <text evidence="1">Belongs to the FAD-binding oxidoreductase/transferase type 4 family.</text>
</comment>
<keyword evidence="3 6" id="KW-0274">FAD</keyword>
<dbReference type="Gene3D" id="3.40.462.40">
    <property type="entry name" value="FAD-linked oxidase, cap domain/gating helix"/>
    <property type="match status" value="1"/>
</dbReference>
<dbReference type="InterPro" id="IPR004113">
    <property type="entry name" value="FAD-bd_oxidored_4_C"/>
</dbReference>
<dbReference type="PROSITE" id="PS51387">
    <property type="entry name" value="FAD_PCMH"/>
    <property type="match status" value="1"/>
</dbReference>
<proteinExistence type="inferred from homology"/>
<dbReference type="Proteomes" id="UP000309174">
    <property type="component" value="Unassembled WGS sequence"/>
</dbReference>
<dbReference type="Pfam" id="PF01565">
    <property type="entry name" value="FAD_binding_4"/>
    <property type="match status" value="1"/>
</dbReference>
<organism evidence="9 10">
    <name type="scientific">Actinomadura soli</name>
    <dbReference type="NCBI Taxonomy" id="2508997"/>
    <lineage>
        <taxon>Bacteria</taxon>
        <taxon>Bacillati</taxon>
        <taxon>Actinomycetota</taxon>
        <taxon>Actinomycetes</taxon>
        <taxon>Streptosporangiales</taxon>
        <taxon>Thermomonosporaceae</taxon>
        <taxon>Actinomadura</taxon>
    </lineage>
</organism>
<feature type="site" description="Important for enzyme activity" evidence="7">
    <location>
        <position position="306"/>
    </location>
</feature>
<evidence type="ECO:0000259" key="8">
    <source>
        <dbReference type="PROSITE" id="PS51387"/>
    </source>
</evidence>
<dbReference type="GO" id="GO:0071949">
    <property type="term" value="F:FAD binding"/>
    <property type="evidence" value="ECO:0007669"/>
    <property type="project" value="InterPro"/>
</dbReference>
<feature type="domain" description="FAD-binding PCMH-type" evidence="8">
    <location>
        <begin position="90"/>
        <end position="271"/>
    </location>
</feature>
<evidence type="ECO:0000256" key="3">
    <source>
        <dbReference type="ARBA" id="ARBA00022827"/>
    </source>
</evidence>
<dbReference type="GO" id="GO:0008610">
    <property type="term" value="P:lipid biosynthetic process"/>
    <property type="evidence" value="ECO:0007669"/>
    <property type="project" value="InterPro"/>
</dbReference>
<dbReference type="PANTHER" id="PTHR46568">
    <property type="entry name" value="ALKYLDIHYDROXYACETONEPHOSPHATE SYNTHASE, PEROXISOMAL"/>
    <property type="match status" value="1"/>
</dbReference>
<evidence type="ECO:0000256" key="5">
    <source>
        <dbReference type="PIRSR" id="PIRSR625650-2"/>
    </source>
</evidence>
<keyword evidence="10" id="KW-1185">Reference proteome</keyword>
<feature type="binding site" evidence="6">
    <location>
        <begin position="255"/>
        <end position="261"/>
    </location>
    <ligand>
        <name>FAD</name>
        <dbReference type="ChEBI" id="CHEBI:57692"/>
    </ligand>
</feature>
<dbReference type="EMBL" id="VCKW01000413">
    <property type="protein sequence ID" value="TMQ89048.1"/>
    <property type="molecule type" value="Genomic_DNA"/>
</dbReference>
<name>A0A5C4IZ49_9ACTN</name>
<dbReference type="RefSeq" id="WP_138650331.1">
    <property type="nucleotide sequence ID" value="NZ_VCKW01000413.1"/>
</dbReference>
<feature type="binding site" evidence="6">
    <location>
        <begin position="122"/>
        <end position="128"/>
    </location>
    <ligand>
        <name>FAD</name>
        <dbReference type="ChEBI" id="CHEBI:57692"/>
    </ligand>
</feature>
<dbReference type="InterPro" id="IPR016166">
    <property type="entry name" value="FAD-bd_PCMH"/>
</dbReference>
<evidence type="ECO:0000256" key="1">
    <source>
        <dbReference type="ARBA" id="ARBA00008000"/>
    </source>
</evidence>
<feature type="binding site" evidence="5">
    <location>
        <position position="379"/>
    </location>
    <ligand>
        <name>substrate</name>
    </ligand>
</feature>
<dbReference type="GO" id="GO:0008609">
    <property type="term" value="F:alkylglycerone-phosphate synthase activity"/>
    <property type="evidence" value="ECO:0007669"/>
    <property type="project" value="InterPro"/>
</dbReference>
<dbReference type="PANTHER" id="PTHR46568:SF1">
    <property type="entry name" value="ALKYLDIHYDROXYACETONEPHOSPHATE SYNTHASE, PEROXISOMAL"/>
    <property type="match status" value="1"/>
</dbReference>
<dbReference type="InterPro" id="IPR036318">
    <property type="entry name" value="FAD-bd_PCMH-like_sf"/>
</dbReference>
<reference evidence="9 10" key="1">
    <citation type="submission" date="2019-05" db="EMBL/GenBank/DDBJ databases">
        <title>Draft genome sequence of Actinomadura sp. 14C53.</title>
        <authorList>
            <person name="Saricaoglu S."/>
            <person name="Isik K."/>
        </authorList>
    </citation>
    <scope>NUCLEOTIDE SEQUENCE [LARGE SCALE GENOMIC DNA]</scope>
    <source>
        <strain evidence="9 10">14C53</strain>
    </source>
</reference>
<dbReference type="SUPFAM" id="SSF56176">
    <property type="entry name" value="FAD-binding/transporter-associated domain-like"/>
    <property type="match status" value="1"/>
</dbReference>
<evidence type="ECO:0000256" key="4">
    <source>
        <dbReference type="PIRSR" id="PIRSR625650-1"/>
    </source>
</evidence>